<comment type="caution">
    <text evidence="16">The sequence shown here is derived from an EMBL/GenBank/DDBJ whole genome shotgun (WGS) entry which is preliminary data.</text>
</comment>
<feature type="domain" description="Isopropylmalate dehydrogenase-like" evidence="15">
    <location>
        <begin position="11"/>
        <end position="352"/>
    </location>
</feature>
<dbReference type="PANTHER" id="PTHR43275:SF1">
    <property type="entry name" value="D-MALATE DEHYDROGENASE [DECARBOXYLATING]"/>
    <property type="match status" value="1"/>
</dbReference>
<evidence type="ECO:0000256" key="6">
    <source>
        <dbReference type="ARBA" id="ARBA00022430"/>
    </source>
</evidence>
<evidence type="ECO:0000259" key="15">
    <source>
        <dbReference type="SMART" id="SM01329"/>
    </source>
</evidence>
<keyword evidence="7" id="KW-0028">Amino-acid biosynthesis</keyword>
<protein>
    <recommendedName>
        <fullName evidence="5">3-isopropylmalate dehydrogenase</fullName>
        <ecNumber evidence="5">1.1.1.85</ecNumber>
    </recommendedName>
    <alternativeName>
        <fullName evidence="14">3-IPM-DH</fullName>
    </alternativeName>
</protein>
<dbReference type="GO" id="GO:0003862">
    <property type="term" value="F:3-isopropylmalate dehydrogenase activity"/>
    <property type="evidence" value="ECO:0007669"/>
    <property type="project" value="UniProtKB-EC"/>
</dbReference>
<name>A0A932A9S0_9BACT</name>
<comment type="cofactor">
    <cofactor evidence="2">
        <name>Mg(2+)</name>
        <dbReference type="ChEBI" id="CHEBI:18420"/>
    </cofactor>
</comment>
<dbReference type="AlphaFoldDB" id="A0A932A9S0"/>
<evidence type="ECO:0000256" key="14">
    <source>
        <dbReference type="ARBA" id="ARBA00033138"/>
    </source>
</evidence>
<dbReference type="Pfam" id="PF00180">
    <property type="entry name" value="Iso_dh"/>
    <property type="match status" value="1"/>
</dbReference>
<keyword evidence="9" id="KW-0460">Magnesium</keyword>
<keyword evidence="11" id="KW-0520">NAD</keyword>
<dbReference type="PROSITE" id="PS00470">
    <property type="entry name" value="IDH_IMDH"/>
    <property type="match status" value="1"/>
</dbReference>
<dbReference type="InterPro" id="IPR024084">
    <property type="entry name" value="IsoPropMal-DH-like_dom"/>
</dbReference>
<dbReference type="Gene3D" id="3.40.718.10">
    <property type="entry name" value="Isopropylmalate Dehydrogenase"/>
    <property type="match status" value="1"/>
</dbReference>
<evidence type="ECO:0000256" key="8">
    <source>
        <dbReference type="ARBA" id="ARBA00022723"/>
    </source>
</evidence>
<keyword evidence="8" id="KW-0479">Metal-binding</keyword>
<dbReference type="FunFam" id="3.40.718.10:FF:000006">
    <property type="entry name" value="3-isopropylmalate dehydrogenase"/>
    <property type="match status" value="1"/>
</dbReference>
<dbReference type="PANTHER" id="PTHR43275">
    <property type="entry name" value="D-MALATE DEHYDROGENASE [DECARBOXYLATING]"/>
    <property type="match status" value="1"/>
</dbReference>
<evidence type="ECO:0000256" key="12">
    <source>
        <dbReference type="ARBA" id="ARBA00023211"/>
    </source>
</evidence>
<dbReference type="SMART" id="SM01329">
    <property type="entry name" value="Iso_dh"/>
    <property type="match status" value="1"/>
</dbReference>
<dbReference type="EMBL" id="JACPNR010000010">
    <property type="protein sequence ID" value="MBI2678813.1"/>
    <property type="molecule type" value="Genomic_DNA"/>
</dbReference>
<evidence type="ECO:0000256" key="7">
    <source>
        <dbReference type="ARBA" id="ARBA00022605"/>
    </source>
</evidence>
<accession>A0A932A9S0</accession>
<reference evidence="16" key="1">
    <citation type="submission" date="2020-07" db="EMBL/GenBank/DDBJ databases">
        <title>Huge and variable diversity of episymbiotic CPR bacteria and DPANN archaea in groundwater ecosystems.</title>
        <authorList>
            <person name="He C.Y."/>
            <person name="Keren R."/>
            <person name="Whittaker M."/>
            <person name="Farag I.F."/>
            <person name="Doudna J."/>
            <person name="Cate J.H.D."/>
            <person name="Banfield J.F."/>
        </authorList>
    </citation>
    <scope>NUCLEOTIDE SEQUENCE</scope>
    <source>
        <strain evidence="16">NC_groundwater_580_Pr5_B-0.1um_64_19</strain>
    </source>
</reference>
<gene>
    <name evidence="16" type="ORF">HYX28_08530</name>
</gene>
<evidence type="ECO:0000256" key="3">
    <source>
        <dbReference type="ARBA" id="ARBA00008319"/>
    </source>
</evidence>
<proteinExistence type="inferred from homology"/>
<evidence type="ECO:0000313" key="16">
    <source>
        <dbReference type="EMBL" id="MBI2678813.1"/>
    </source>
</evidence>
<comment type="similarity">
    <text evidence="3">Belongs to the isocitrate and isopropylmalate dehydrogenases family. LeuB type 1 subfamily.</text>
</comment>
<evidence type="ECO:0000256" key="5">
    <source>
        <dbReference type="ARBA" id="ARBA00013101"/>
    </source>
</evidence>
<dbReference type="GO" id="GO:0000287">
    <property type="term" value="F:magnesium ion binding"/>
    <property type="evidence" value="ECO:0007669"/>
    <property type="project" value="InterPro"/>
</dbReference>
<evidence type="ECO:0000313" key="17">
    <source>
        <dbReference type="Proteomes" id="UP000779809"/>
    </source>
</evidence>
<dbReference type="GO" id="GO:0051287">
    <property type="term" value="F:NAD binding"/>
    <property type="evidence" value="ECO:0007669"/>
    <property type="project" value="InterPro"/>
</dbReference>
<evidence type="ECO:0000256" key="11">
    <source>
        <dbReference type="ARBA" id="ARBA00023027"/>
    </source>
</evidence>
<evidence type="ECO:0000256" key="10">
    <source>
        <dbReference type="ARBA" id="ARBA00023002"/>
    </source>
</evidence>
<dbReference type="InterPro" id="IPR050501">
    <property type="entry name" value="ICDH/IPMDH"/>
</dbReference>
<keyword evidence="10 16" id="KW-0560">Oxidoreductase</keyword>
<evidence type="ECO:0000256" key="13">
    <source>
        <dbReference type="ARBA" id="ARBA00023304"/>
    </source>
</evidence>
<evidence type="ECO:0000256" key="4">
    <source>
        <dbReference type="ARBA" id="ARBA00011738"/>
    </source>
</evidence>
<dbReference type="EC" id="1.1.1.85" evidence="5"/>
<keyword evidence="6" id="KW-0432">Leucine biosynthesis</keyword>
<evidence type="ECO:0000256" key="1">
    <source>
        <dbReference type="ARBA" id="ARBA00001936"/>
    </source>
</evidence>
<evidence type="ECO:0000256" key="2">
    <source>
        <dbReference type="ARBA" id="ARBA00001946"/>
    </source>
</evidence>
<organism evidence="16 17">
    <name type="scientific">Candidatus Korobacter versatilis</name>
    <dbReference type="NCBI Taxonomy" id="658062"/>
    <lineage>
        <taxon>Bacteria</taxon>
        <taxon>Pseudomonadati</taxon>
        <taxon>Acidobacteriota</taxon>
        <taxon>Terriglobia</taxon>
        <taxon>Terriglobales</taxon>
        <taxon>Candidatus Korobacteraceae</taxon>
        <taxon>Candidatus Korobacter</taxon>
    </lineage>
</organism>
<dbReference type="NCBIfam" id="NF002898">
    <property type="entry name" value="PRK03437.1"/>
    <property type="match status" value="1"/>
</dbReference>
<comment type="subunit">
    <text evidence="4">Homodimer.</text>
</comment>
<dbReference type="Proteomes" id="UP000779809">
    <property type="component" value="Unassembled WGS sequence"/>
</dbReference>
<keyword evidence="13" id="KW-0100">Branched-chain amino acid biosynthesis</keyword>
<dbReference type="GO" id="GO:0009098">
    <property type="term" value="P:L-leucine biosynthetic process"/>
    <property type="evidence" value="ECO:0007669"/>
    <property type="project" value="UniProtKB-KW"/>
</dbReference>
<dbReference type="InterPro" id="IPR019818">
    <property type="entry name" value="IsoCit/isopropylmalate_DH_CS"/>
</dbReference>
<evidence type="ECO:0000256" key="9">
    <source>
        <dbReference type="ARBA" id="ARBA00022842"/>
    </source>
</evidence>
<keyword evidence="12" id="KW-0464">Manganese</keyword>
<dbReference type="SUPFAM" id="SSF53659">
    <property type="entry name" value="Isocitrate/Isopropylmalate dehydrogenase-like"/>
    <property type="match status" value="1"/>
</dbReference>
<sequence length="359" mass="38657">MGRAAEQGKKRIAVVPGDGIGKEVIAAALEVLRASDAPLAFTEFDWGADRYLKDGTTLPGYADESGFRTLERDFAAVFVGALGDPRVPSNVHAKEILLGMRFKMDLYANVRPVKCLDESLNPLKHAKAGEIDFVIVRENTEGLYVDRGSHTGEGTPQEMAIQEDVNTRKGVERVVRYAFELAVRHGRKKVLMTDKSNVMTIAHGLWQRVFKSVAAEFPQVTASHMYVDALCMQMVRDPKQFDVIVTNNMFGDIITDLGAALQGGLGMAASANVHPGKTSMFEPVHGSAPPLAGKDQANPIGAIATAAMMLAHLGLAKESEKIDRAILEAVRQKKTTADVGGALGTKASAAFIAEQVARD</sequence>
<comment type="cofactor">
    <cofactor evidence="1">
        <name>Mn(2+)</name>
        <dbReference type="ChEBI" id="CHEBI:29035"/>
    </cofactor>
</comment>